<feature type="transmembrane region" description="Helical" evidence="5">
    <location>
        <begin position="595"/>
        <end position="617"/>
    </location>
</feature>
<evidence type="ECO:0000256" key="3">
    <source>
        <dbReference type="ARBA" id="ARBA00023242"/>
    </source>
</evidence>
<dbReference type="PANTHER" id="PTHR23270">
    <property type="entry name" value="PROGRAMMED CELL DEATH PROTEIN 11 PRE-RRNA PROCESSING PROTEIN RRP5"/>
    <property type="match status" value="1"/>
</dbReference>
<dbReference type="FunFam" id="2.40.50.140:FF:000179">
    <property type="entry name" value="rRNA biogenesis protein RRP5"/>
    <property type="match status" value="1"/>
</dbReference>
<feature type="domain" description="S1 motif" evidence="6">
    <location>
        <begin position="402"/>
        <end position="480"/>
    </location>
</feature>
<dbReference type="InterPro" id="IPR045209">
    <property type="entry name" value="Rrp5"/>
</dbReference>
<accession>A0AAD7VHG0</accession>
<dbReference type="Pfam" id="PF24685">
    <property type="entry name" value="OB_RRP5_4th"/>
    <property type="match status" value="1"/>
</dbReference>
<dbReference type="InterPro" id="IPR048059">
    <property type="entry name" value="Rrp5_S1_rpt_hs1_sc1"/>
</dbReference>
<dbReference type="InterPro" id="IPR003029">
    <property type="entry name" value="S1_domain"/>
</dbReference>
<evidence type="ECO:0000256" key="2">
    <source>
        <dbReference type="ARBA" id="ARBA00022737"/>
    </source>
</evidence>
<feature type="domain" description="S1 motif" evidence="6">
    <location>
        <begin position="525"/>
        <end position="592"/>
    </location>
</feature>
<dbReference type="GO" id="GO:0003723">
    <property type="term" value="F:RNA binding"/>
    <property type="evidence" value="ECO:0007669"/>
    <property type="project" value="TreeGrafter"/>
</dbReference>
<dbReference type="GO" id="GO:0032040">
    <property type="term" value="C:small-subunit processome"/>
    <property type="evidence" value="ECO:0007669"/>
    <property type="project" value="TreeGrafter"/>
</dbReference>
<dbReference type="GO" id="GO:0006364">
    <property type="term" value="P:rRNA processing"/>
    <property type="evidence" value="ECO:0007669"/>
    <property type="project" value="InterPro"/>
</dbReference>
<dbReference type="FunFam" id="2.40.50.140:FF:000159">
    <property type="entry name" value="rRNA biogenesis protein rrp5"/>
    <property type="match status" value="1"/>
</dbReference>
<organism evidence="7 8">
    <name type="scientific">Quillaja saponaria</name>
    <name type="common">Soap bark tree</name>
    <dbReference type="NCBI Taxonomy" id="32244"/>
    <lineage>
        <taxon>Eukaryota</taxon>
        <taxon>Viridiplantae</taxon>
        <taxon>Streptophyta</taxon>
        <taxon>Embryophyta</taxon>
        <taxon>Tracheophyta</taxon>
        <taxon>Spermatophyta</taxon>
        <taxon>Magnoliopsida</taxon>
        <taxon>eudicotyledons</taxon>
        <taxon>Gunneridae</taxon>
        <taxon>Pentapetalae</taxon>
        <taxon>rosids</taxon>
        <taxon>fabids</taxon>
        <taxon>Fabales</taxon>
        <taxon>Quillajaceae</taxon>
        <taxon>Quillaja</taxon>
    </lineage>
</organism>
<feature type="domain" description="S1 motif" evidence="6">
    <location>
        <begin position="127"/>
        <end position="211"/>
    </location>
</feature>
<feature type="domain" description="S1 motif" evidence="6">
    <location>
        <begin position="632"/>
        <end position="701"/>
    </location>
</feature>
<keyword evidence="3" id="KW-0539">Nucleus</keyword>
<keyword evidence="5" id="KW-0472">Membrane</keyword>
<feature type="transmembrane region" description="Helical" evidence="5">
    <location>
        <begin position="484"/>
        <end position="504"/>
    </location>
</feature>
<dbReference type="Proteomes" id="UP001163823">
    <property type="component" value="Chromosome 3"/>
</dbReference>
<feature type="compositionally biased region" description="Basic residues" evidence="4">
    <location>
        <begin position="83"/>
        <end position="93"/>
    </location>
</feature>
<feature type="domain" description="S1 motif" evidence="6">
    <location>
        <begin position="227"/>
        <end position="293"/>
    </location>
</feature>
<keyword evidence="2" id="KW-0677">Repeat</keyword>
<dbReference type="SMART" id="SM00316">
    <property type="entry name" value="S1"/>
    <property type="match status" value="7"/>
</dbReference>
<gene>
    <name evidence="7" type="ORF">O6P43_005789</name>
</gene>
<reference evidence="7" key="1">
    <citation type="journal article" date="2023" name="Science">
        <title>Elucidation of the pathway for biosynthesis of saponin adjuvants from the soapbark tree.</title>
        <authorList>
            <person name="Reed J."/>
            <person name="Orme A."/>
            <person name="El-Demerdash A."/>
            <person name="Owen C."/>
            <person name="Martin L.B.B."/>
            <person name="Misra R.C."/>
            <person name="Kikuchi S."/>
            <person name="Rejzek M."/>
            <person name="Martin A.C."/>
            <person name="Harkess A."/>
            <person name="Leebens-Mack J."/>
            <person name="Louveau T."/>
            <person name="Stephenson M.J."/>
            <person name="Osbourn A."/>
        </authorList>
    </citation>
    <scope>NUCLEOTIDE SEQUENCE</scope>
    <source>
        <strain evidence="7">S10</strain>
    </source>
</reference>
<keyword evidence="8" id="KW-1185">Reference proteome</keyword>
<comment type="subcellular location">
    <subcellularLocation>
        <location evidence="1">Nucleus</location>
    </subcellularLocation>
</comment>
<dbReference type="EMBL" id="JARAOO010000003">
    <property type="protein sequence ID" value="KAJ7975952.1"/>
    <property type="molecule type" value="Genomic_DNA"/>
</dbReference>
<dbReference type="Pfam" id="PF00575">
    <property type="entry name" value="S1"/>
    <property type="match status" value="2"/>
</dbReference>
<dbReference type="InterPro" id="IPR057302">
    <property type="entry name" value="Rrp5_S1"/>
</dbReference>
<protein>
    <submittedName>
        <fullName evidence="7">rRNA biogenesis protein RRP5</fullName>
    </submittedName>
</protein>
<dbReference type="SUPFAM" id="SSF50249">
    <property type="entry name" value="Nucleic acid-binding proteins"/>
    <property type="match status" value="5"/>
</dbReference>
<dbReference type="FunFam" id="2.40.50.140:FF:000148">
    <property type="entry name" value="protein RRP5 homolog isoform X1"/>
    <property type="match status" value="1"/>
</dbReference>
<comment type="caution">
    <text evidence="7">The sequence shown here is derived from an EMBL/GenBank/DDBJ whole genome shotgun (WGS) entry which is preliminary data.</text>
</comment>
<dbReference type="CDD" id="cd05695">
    <property type="entry name" value="S1_Rrp5_repeat_hs3"/>
    <property type="match status" value="1"/>
</dbReference>
<dbReference type="CDD" id="cd05694">
    <property type="entry name" value="S1_Rrp5_repeat_hs2_sc2"/>
    <property type="match status" value="1"/>
</dbReference>
<evidence type="ECO:0000259" key="6">
    <source>
        <dbReference type="PROSITE" id="PS50126"/>
    </source>
</evidence>
<feature type="compositionally biased region" description="Basic and acidic residues" evidence="4">
    <location>
        <begin position="60"/>
        <end position="81"/>
    </location>
</feature>
<dbReference type="PROSITE" id="PS50126">
    <property type="entry name" value="S1"/>
    <property type="match status" value="6"/>
</dbReference>
<evidence type="ECO:0000256" key="4">
    <source>
        <dbReference type="SAM" id="MobiDB-lite"/>
    </source>
</evidence>
<dbReference type="PANTHER" id="PTHR23270:SF10">
    <property type="entry name" value="PROTEIN RRP5 HOMOLOG"/>
    <property type="match status" value="1"/>
</dbReference>
<dbReference type="CDD" id="cd05693">
    <property type="entry name" value="S1_Rrp5_repeat_hs1_sc1"/>
    <property type="match status" value="1"/>
</dbReference>
<evidence type="ECO:0000256" key="5">
    <source>
        <dbReference type="SAM" id="Phobius"/>
    </source>
</evidence>
<name>A0AAD7VHG0_QUISA</name>
<proteinExistence type="predicted"/>
<feature type="compositionally biased region" description="Basic and acidic residues" evidence="4">
    <location>
        <begin position="12"/>
        <end position="23"/>
    </location>
</feature>
<keyword evidence="5" id="KW-1133">Transmembrane helix</keyword>
<evidence type="ECO:0000256" key="1">
    <source>
        <dbReference type="ARBA" id="ARBA00004123"/>
    </source>
</evidence>
<dbReference type="AlphaFoldDB" id="A0AAD7VHG0"/>
<feature type="domain" description="S1 motif" evidence="6">
    <location>
        <begin position="316"/>
        <end position="386"/>
    </location>
</feature>
<feature type="region of interest" description="Disordered" evidence="4">
    <location>
        <begin position="1"/>
        <end position="98"/>
    </location>
</feature>
<keyword evidence="5" id="KW-0812">Transmembrane</keyword>
<sequence length="836" mass="92146">MPPYAKKFQKSKSRDGPKLDKSSKKPFKTKANSKDAVKLALQLEDDVPDFPRGGGSSLSRQERDEIYAEVDADLKADEQGSKKTNRKKMSRKTHVADDDKGSLFGDGITGKLPRHANKITLKNISPGMKLWGLVAEVNDKDLVVSLPGGLRGLVHASDAFDPVFNSEIEEAGEGNLLPSLFSVGQLVPCVVLRLDDDKKEKGRRKIWLSLRLSLLHKSFTLDIVQEGMILSAYVKSIEDHGYILHFGLPSFMGFLPKNSQAEGMAVEVHIGQLLQGVVRSVDKTRKVVYMSSDPDTLSKCVTKDLKGISIDLLIPGMMVNARVKSILENGVMLSFFTYFTGTVDLFHLQNKYPAKNWKDDYSEGKKVNARILFIDPSSRAIGLTLNPYLVQQKAPPSIVKIGEIYDDSKVIRVDRGSGLLLEVPSTPVSTPTYVNISDVAEEEIRKLEKKYREGNHVRVRILGLRYLEGLATGILKTSMSHFKTLIFCLLTISASSSLFRFFYYYLARPVLLKGQFLLTLMSSLGWLLRAKIISVDSFGAIVQIPGGVKALCPLRHMSELEIAKPGKKFKVGAELVFRVLGCKSKRITVTHKKTLVCHFPVFLFLFSLSLPPCMLVGQNSGIISSYADAADGLITHGWITRIEKHGCFVRFYNGVQGFAPSTELGLEPGGNPSSMYNVGQVIKCRVMSSIPTSRRISLSLVIKPTRVSEDDMVKLGSLISGVVDRLTSNSVIVVVNASGFSKGTIYNEHLTDHYGHAALMKSSLKPGYQFDQLLVLDIAGNNLILSAKSSLINSAQQLPSDIGHIRPNSVVHGYICNLIESGCFVRFLGRLTGFLS</sequence>
<dbReference type="Gene3D" id="2.40.50.140">
    <property type="entry name" value="Nucleic acid-binding proteins"/>
    <property type="match status" value="5"/>
</dbReference>
<dbReference type="KEGG" id="qsa:O6P43_005789"/>
<dbReference type="Pfam" id="PF23459">
    <property type="entry name" value="S1_RRP5"/>
    <property type="match status" value="1"/>
</dbReference>
<dbReference type="FunFam" id="2.40.50.140:FF:000280">
    <property type="entry name" value="rRNA biogenesis protein RRP5"/>
    <property type="match status" value="1"/>
</dbReference>
<evidence type="ECO:0000313" key="7">
    <source>
        <dbReference type="EMBL" id="KAJ7975952.1"/>
    </source>
</evidence>
<dbReference type="InterPro" id="IPR012340">
    <property type="entry name" value="NA-bd_OB-fold"/>
</dbReference>
<evidence type="ECO:0000313" key="8">
    <source>
        <dbReference type="Proteomes" id="UP001163823"/>
    </source>
</evidence>
<dbReference type="InterPro" id="IPR057301">
    <property type="entry name" value="Rrp5_OB_4th"/>
</dbReference>